<feature type="compositionally biased region" description="Polar residues" evidence="1">
    <location>
        <begin position="86"/>
        <end position="103"/>
    </location>
</feature>
<dbReference type="Proteomes" id="UP000324222">
    <property type="component" value="Unassembled WGS sequence"/>
</dbReference>
<evidence type="ECO:0000313" key="2">
    <source>
        <dbReference type="EMBL" id="MPC65266.1"/>
    </source>
</evidence>
<feature type="region of interest" description="Disordered" evidence="1">
    <location>
        <begin position="73"/>
        <end position="106"/>
    </location>
</feature>
<sequence>MCAVAHASPSTVRITPKKHSATIMMAEYRRFGLWLQIRHSGPFSSTAPVTTAALPLQPTLECLGPAPIQQHTQVSCTAPSGRRATRQPQRVPTGTTNNPASTVKHTHARTAALRSTSVPSGRGLPIDWEAGAHDPLALETSSICARTVRRSPRP</sequence>
<reference evidence="2 3" key="1">
    <citation type="submission" date="2019-05" db="EMBL/GenBank/DDBJ databases">
        <title>Another draft genome of Portunus trituberculatus and its Hox gene families provides insights of decapod evolution.</title>
        <authorList>
            <person name="Jeong J.-H."/>
            <person name="Song I."/>
            <person name="Kim S."/>
            <person name="Choi T."/>
            <person name="Kim D."/>
            <person name="Ryu S."/>
            <person name="Kim W."/>
        </authorList>
    </citation>
    <scope>NUCLEOTIDE SEQUENCE [LARGE SCALE GENOMIC DNA]</scope>
    <source>
        <tissue evidence="2">Muscle</tissue>
    </source>
</reference>
<dbReference type="EMBL" id="VSRR010023135">
    <property type="protein sequence ID" value="MPC65266.1"/>
    <property type="molecule type" value="Genomic_DNA"/>
</dbReference>
<evidence type="ECO:0000256" key="1">
    <source>
        <dbReference type="SAM" id="MobiDB-lite"/>
    </source>
</evidence>
<gene>
    <name evidence="2" type="ORF">E2C01_059400</name>
</gene>
<comment type="caution">
    <text evidence="2">The sequence shown here is derived from an EMBL/GenBank/DDBJ whole genome shotgun (WGS) entry which is preliminary data.</text>
</comment>
<protein>
    <submittedName>
        <fullName evidence="2">Uncharacterized protein</fullName>
    </submittedName>
</protein>
<organism evidence="2 3">
    <name type="scientific">Portunus trituberculatus</name>
    <name type="common">Swimming crab</name>
    <name type="synonym">Neptunus trituberculatus</name>
    <dbReference type="NCBI Taxonomy" id="210409"/>
    <lineage>
        <taxon>Eukaryota</taxon>
        <taxon>Metazoa</taxon>
        <taxon>Ecdysozoa</taxon>
        <taxon>Arthropoda</taxon>
        <taxon>Crustacea</taxon>
        <taxon>Multicrustacea</taxon>
        <taxon>Malacostraca</taxon>
        <taxon>Eumalacostraca</taxon>
        <taxon>Eucarida</taxon>
        <taxon>Decapoda</taxon>
        <taxon>Pleocyemata</taxon>
        <taxon>Brachyura</taxon>
        <taxon>Eubrachyura</taxon>
        <taxon>Portunoidea</taxon>
        <taxon>Portunidae</taxon>
        <taxon>Portuninae</taxon>
        <taxon>Portunus</taxon>
    </lineage>
</organism>
<proteinExistence type="predicted"/>
<accession>A0A5B7H5Q8</accession>
<dbReference type="AlphaFoldDB" id="A0A5B7H5Q8"/>
<keyword evidence="3" id="KW-1185">Reference proteome</keyword>
<name>A0A5B7H5Q8_PORTR</name>
<evidence type="ECO:0000313" key="3">
    <source>
        <dbReference type="Proteomes" id="UP000324222"/>
    </source>
</evidence>